<dbReference type="Proteomes" id="UP001066276">
    <property type="component" value="Chromosome 1_1"/>
</dbReference>
<comment type="caution">
    <text evidence="1">The sequence shown here is derived from an EMBL/GenBank/DDBJ whole genome shotgun (WGS) entry which is preliminary data.</text>
</comment>
<gene>
    <name evidence="1" type="ORF">NDU88_002566</name>
</gene>
<reference evidence="1" key="1">
    <citation type="journal article" date="2022" name="bioRxiv">
        <title>Sequencing and chromosome-scale assembly of the giantPleurodeles waltlgenome.</title>
        <authorList>
            <person name="Brown T."/>
            <person name="Elewa A."/>
            <person name="Iarovenko S."/>
            <person name="Subramanian E."/>
            <person name="Araus A.J."/>
            <person name="Petzold A."/>
            <person name="Susuki M."/>
            <person name="Suzuki K.-i.T."/>
            <person name="Hayashi T."/>
            <person name="Toyoda A."/>
            <person name="Oliveira C."/>
            <person name="Osipova E."/>
            <person name="Leigh N.D."/>
            <person name="Simon A."/>
            <person name="Yun M.H."/>
        </authorList>
    </citation>
    <scope>NUCLEOTIDE SEQUENCE</scope>
    <source>
        <strain evidence="1">20211129_DDA</strain>
        <tissue evidence="1">Liver</tissue>
    </source>
</reference>
<evidence type="ECO:0000313" key="1">
    <source>
        <dbReference type="EMBL" id="KAJ1214956.1"/>
    </source>
</evidence>
<sequence length="73" mass="8286">MHVRLHASEWGVMRHGKIDVVVWIQTQVRVTAETVSSELGANSVYFGYLGIWLTYREVNPNTSEIGAKEVKLQ</sequence>
<protein>
    <submittedName>
        <fullName evidence="1">Uncharacterized protein</fullName>
    </submittedName>
</protein>
<name>A0AAV7WPV4_PLEWA</name>
<dbReference type="AlphaFoldDB" id="A0AAV7WPV4"/>
<keyword evidence="2" id="KW-1185">Reference proteome</keyword>
<accession>A0AAV7WPV4</accession>
<dbReference type="EMBL" id="JANPWB010000001">
    <property type="protein sequence ID" value="KAJ1214956.1"/>
    <property type="molecule type" value="Genomic_DNA"/>
</dbReference>
<evidence type="ECO:0000313" key="2">
    <source>
        <dbReference type="Proteomes" id="UP001066276"/>
    </source>
</evidence>
<organism evidence="1 2">
    <name type="scientific">Pleurodeles waltl</name>
    <name type="common">Iberian ribbed newt</name>
    <dbReference type="NCBI Taxonomy" id="8319"/>
    <lineage>
        <taxon>Eukaryota</taxon>
        <taxon>Metazoa</taxon>
        <taxon>Chordata</taxon>
        <taxon>Craniata</taxon>
        <taxon>Vertebrata</taxon>
        <taxon>Euteleostomi</taxon>
        <taxon>Amphibia</taxon>
        <taxon>Batrachia</taxon>
        <taxon>Caudata</taxon>
        <taxon>Salamandroidea</taxon>
        <taxon>Salamandridae</taxon>
        <taxon>Pleurodelinae</taxon>
        <taxon>Pleurodeles</taxon>
    </lineage>
</organism>
<proteinExistence type="predicted"/>